<organism evidence="3 4">
    <name type="scientific">Echinococcus canadensis</name>
    <dbReference type="NCBI Taxonomy" id="519352"/>
    <lineage>
        <taxon>Eukaryota</taxon>
        <taxon>Metazoa</taxon>
        <taxon>Spiralia</taxon>
        <taxon>Lophotrochozoa</taxon>
        <taxon>Platyhelminthes</taxon>
        <taxon>Cestoda</taxon>
        <taxon>Eucestoda</taxon>
        <taxon>Cyclophyllidea</taxon>
        <taxon>Taeniidae</taxon>
        <taxon>Echinococcus</taxon>
        <taxon>Echinococcus canadensis group</taxon>
    </lineage>
</organism>
<dbReference type="InterPro" id="IPR036020">
    <property type="entry name" value="WW_dom_sf"/>
</dbReference>
<evidence type="ECO:0000313" key="3">
    <source>
        <dbReference type="Proteomes" id="UP000887562"/>
    </source>
</evidence>
<feature type="domain" description="WW" evidence="2">
    <location>
        <begin position="60"/>
        <end position="93"/>
    </location>
</feature>
<name>A0A915EWZ7_9CEST</name>
<dbReference type="PROSITE" id="PS50020">
    <property type="entry name" value="WW_DOMAIN_2"/>
    <property type="match status" value="1"/>
</dbReference>
<dbReference type="InterPro" id="IPR001202">
    <property type="entry name" value="WW_dom"/>
</dbReference>
<feature type="region of interest" description="Disordered" evidence="1">
    <location>
        <begin position="400"/>
        <end position="466"/>
    </location>
</feature>
<feature type="compositionally biased region" description="Polar residues" evidence="1">
    <location>
        <begin position="157"/>
        <end position="169"/>
    </location>
</feature>
<reference evidence="4" key="1">
    <citation type="submission" date="2022-11" db="UniProtKB">
        <authorList>
            <consortium name="WormBaseParasite"/>
        </authorList>
    </citation>
    <scope>IDENTIFICATION</scope>
</reference>
<proteinExistence type="predicted"/>
<dbReference type="AlphaFoldDB" id="A0A915EWZ7"/>
<dbReference type="InterPro" id="IPR053233">
    <property type="entry name" value="ABRA-related"/>
</dbReference>
<evidence type="ECO:0000313" key="4">
    <source>
        <dbReference type="WBParaSite" id="maker-E.canG7_contigs_1142-snap-gene-0.21-mRNA-1"/>
    </source>
</evidence>
<evidence type="ECO:0000259" key="2">
    <source>
        <dbReference type="PROSITE" id="PS50020"/>
    </source>
</evidence>
<feature type="region of interest" description="Disordered" evidence="1">
    <location>
        <begin position="105"/>
        <end position="125"/>
    </location>
</feature>
<protein>
    <submittedName>
        <fullName evidence="4">WW domain-containing protein</fullName>
    </submittedName>
</protein>
<sequence>MADSDSSDPVGSYLRNCTILEEVENLDPTDEEVRMYAWDIGIDPDKEADLLHIAREGLSAPVPKGWIVLQNRKGSVFYQQKCSGICIWEHPLDAQFRLRVVEAKSKKSSGQNVKPGESLATGNEQTPVKTETIYQALPEPRPSLNVSGSEFKVPSVPQRTVNVPNTDLSSPGVDSPSTSASVHNLSGLNLPHVNISPTGGSKQRKVLSEINANDIASATKTSSRRHHGAGEDAGPTGSVNVVSSLANRFTSAVRISALSQHRSQRQRRYSNNNSTRRLFDDPDGDVTSCLFSPPESPQSRPRHRRGDKVRPSTNETPLRSEPSASPAERMVSELDGNLRVQYLLEEQKRLHEKIAFLKVTYKAYKLRLANVNTNIKMIQSAAATTAATPVPTFHTRPPVIGAGISGSRTSPANHSTATANSAPLRPTSSRRFTAVSGSQQNEKHNHPGNQKQRARSIQNAAASRTSRSNVLTSLNIMTIQSTATTSADATAAVPYTSYIHLLPVADGDSIGGPASLTHRSTATVNSDPHSFSPILIHNQASHYCGVGIFCNCEEIKEAHMQVIILVFQTLINFNTTDFVQIISSSKLQTNQENKGGSKGFSNVQHIQKVGKGMTFRVEGRPDKVASRIHTYLRPFKFKNRNRIRVYQNEVMTTYGRRLLTSYR</sequence>
<feature type="region of interest" description="Disordered" evidence="1">
    <location>
        <begin position="157"/>
        <end position="181"/>
    </location>
</feature>
<dbReference type="Gene3D" id="3.30.1470.10">
    <property type="entry name" value="Photosystem I PsaD, reaction center subunit II"/>
    <property type="match status" value="1"/>
</dbReference>
<accession>A0A915EWZ7</accession>
<feature type="compositionally biased region" description="Polar residues" evidence="1">
    <location>
        <begin position="447"/>
        <end position="466"/>
    </location>
</feature>
<evidence type="ECO:0000256" key="1">
    <source>
        <dbReference type="SAM" id="MobiDB-lite"/>
    </source>
</evidence>
<dbReference type="Proteomes" id="UP000887562">
    <property type="component" value="Unplaced"/>
</dbReference>
<dbReference type="WBParaSite" id="maker-E.canG7_contigs_1142-snap-gene-0.21-mRNA-1">
    <property type="protein sequence ID" value="maker-E.canG7_contigs_1142-snap-gene-0.21-mRNA-1"/>
    <property type="gene ID" value="EcG7_05434"/>
</dbReference>
<feature type="region of interest" description="Disordered" evidence="1">
    <location>
        <begin position="257"/>
        <end position="329"/>
    </location>
</feature>
<dbReference type="PANTHER" id="PTHR21715">
    <property type="entry name" value="RH04127P"/>
    <property type="match status" value="1"/>
</dbReference>
<keyword evidence="3" id="KW-1185">Reference proteome</keyword>
<feature type="region of interest" description="Disordered" evidence="1">
    <location>
        <begin position="216"/>
        <end position="239"/>
    </location>
</feature>
<feature type="compositionally biased region" description="Polar residues" evidence="1">
    <location>
        <begin position="406"/>
        <end position="440"/>
    </location>
</feature>
<dbReference type="SUPFAM" id="SSF51045">
    <property type="entry name" value="WW domain"/>
    <property type="match status" value="1"/>
</dbReference>
<dbReference type="PANTHER" id="PTHR21715:SF0">
    <property type="entry name" value="RH04127P"/>
    <property type="match status" value="1"/>
</dbReference>